<comment type="caution">
    <text evidence="3">The sequence shown here is derived from an EMBL/GenBank/DDBJ whole genome shotgun (WGS) entry which is preliminary data.</text>
</comment>
<gene>
    <name evidence="3" type="ORF">PoB_006535000</name>
</gene>
<feature type="compositionally biased region" description="Basic and acidic residues" evidence="2">
    <location>
        <begin position="88"/>
        <end position="105"/>
    </location>
</feature>
<feature type="compositionally biased region" description="Basic and acidic residues" evidence="2">
    <location>
        <begin position="185"/>
        <end position="194"/>
    </location>
</feature>
<evidence type="ECO:0000313" key="4">
    <source>
        <dbReference type="Proteomes" id="UP000735302"/>
    </source>
</evidence>
<keyword evidence="1" id="KW-0175">Coiled coil</keyword>
<feature type="compositionally biased region" description="Polar residues" evidence="2">
    <location>
        <begin position="73"/>
        <end position="85"/>
    </location>
</feature>
<sequence length="891" mass="99674">MASTEKVNAQSISLRNSKAKAAQQNTHCPSLTDCADEASVSAEAVDFAECVNQCSIGNERKNSQRRLTKDDSSNGNDSVSITENGDQMDCKEKSTSQRRLTKDDSSNGNDSVSIIENGDQMDCKEKSNSQRRLTKDDSGNGNDSVSITGNGDQMDCKEKRNSQRRLTKDDSGNGNDSVSIIGNGDRMDCKEKRNSQRRLTKGDSGNENDFLGIAEKASQSLGAMDKRSSQKSLKKEDSGNGDDSVFIIESGGQMDCKIKRNSQSRLTKDDSGNGNDFLGIAEKASQSLDGREKKSSLKSLKKEDSGNGDELVSVTESGDQMDCKIKKNSQSRLTKDDSSNRNDFLGIAEKASQSLDGRENRRQKSLKKEDSGNGGDSALALAETICNGLDCKEPLSSPRGLIKDCLRNASEVLDQTDHEAHNFDLTQSMALSGSENTKTRESNFKNAKQCDFIVDNSDQMHRNFEKESPNNEHRRHNTTEMCYAQNSAKDRYTSESPMAISDNALTNYRYLSLELGSLLLSKNQPWENGVQCRSPVSRQIFDSVVREFQKRHADLASLMQEKQLWELEKKSFQVRMQQLEQEKDLTKMAFETHKLQMEKEKKLTAQSYILRQAELTSLMQEKQLWEQEKKSLQRRIQQLEREKELTAEQHRKRESELKEELQKEKFKNEVAYIASVTINRPSDLGLALRNSGQEDRIGNSHAEVTELPTDFSSSQRYQESENTEPKQVSCTRTRGHLAAQRAIDLHTFAEESEEDDDTVPKQQIFPERLTFGGPSCDDGEKEETDCKTVVEPCESGAHAAIYRRRFANSAAAEIEEIPGIPQDLPTAEASHEDISNARRLIAENGHDGVERTVVHEEAEGSSSNLTGTHQAHSDQFDDFECSTNENVFKFE</sequence>
<dbReference type="Proteomes" id="UP000735302">
    <property type="component" value="Unassembled WGS sequence"/>
</dbReference>
<dbReference type="EMBL" id="BLXT01007365">
    <property type="protein sequence ID" value="GFO38845.1"/>
    <property type="molecule type" value="Genomic_DNA"/>
</dbReference>
<dbReference type="AlphaFoldDB" id="A0AAV4D3Y3"/>
<feature type="compositionally biased region" description="Basic and acidic residues" evidence="2">
    <location>
        <begin position="154"/>
        <end position="171"/>
    </location>
</feature>
<accession>A0AAV4D3Y3</accession>
<protein>
    <submittedName>
        <fullName evidence="3">Mucin 2</fullName>
    </submittedName>
</protein>
<reference evidence="3 4" key="1">
    <citation type="journal article" date="2021" name="Elife">
        <title>Chloroplast acquisition without the gene transfer in kleptoplastic sea slugs, Plakobranchus ocellatus.</title>
        <authorList>
            <person name="Maeda T."/>
            <person name="Takahashi S."/>
            <person name="Yoshida T."/>
            <person name="Shimamura S."/>
            <person name="Takaki Y."/>
            <person name="Nagai Y."/>
            <person name="Toyoda A."/>
            <person name="Suzuki Y."/>
            <person name="Arimoto A."/>
            <person name="Ishii H."/>
            <person name="Satoh N."/>
            <person name="Nishiyama T."/>
            <person name="Hasebe M."/>
            <person name="Maruyama T."/>
            <person name="Minagawa J."/>
            <person name="Obokata J."/>
            <person name="Shigenobu S."/>
        </authorList>
    </citation>
    <scope>NUCLEOTIDE SEQUENCE [LARGE SCALE GENOMIC DNA]</scope>
</reference>
<feature type="compositionally biased region" description="Basic and acidic residues" evidence="2">
    <location>
        <begin position="121"/>
        <end position="138"/>
    </location>
</feature>
<feature type="compositionally biased region" description="Basic and acidic residues" evidence="2">
    <location>
        <begin position="58"/>
        <end position="72"/>
    </location>
</feature>
<feature type="compositionally biased region" description="Polar residues" evidence="2">
    <location>
        <begin position="860"/>
        <end position="870"/>
    </location>
</feature>
<feature type="compositionally biased region" description="Polar residues" evidence="2">
    <location>
        <begin position="139"/>
        <end position="151"/>
    </location>
</feature>
<evidence type="ECO:0000256" key="1">
    <source>
        <dbReference type="SAM" id="Coils"/>
    </source>
</evidence>
<evidence type="ECO:0000313" key="3">
    <source>
        <dbReference type="EMBL" id="GFO38845.1"/>
    </source>
</evidence>
<feature type="region of interest" description="Disordered" evidence="2">
    <location>
        <begin position="853"/>
        <end position="878"/>
    </location>
</feature>
<organism evidence="3 4">
    <name type="scientific">Plakobranchus ocellatus</name>
    <dbReference type="NCBI Taxonomy" id="259542"/>
    <lineage>
        <taxon>Eukaryota</taxon>
        <taxon>Metazoa</taxon>
        <taxon>Spiralia</taxon>
        <taxon>Lophotrochozoa</taxon>
        <taxon>Mollusca</taxon>
        <taxon>Gastropoda</taxon>
        <taxon>Heterobranchia</taxon>
        <taxon>Euthyneura</taxon>
        <taxon>Panpulmonata</taxon>
        <taxon>Sacoglossa</taxon>
        <taxon>Placobranchoidea</taxon>
        <taxon>Plakobranchidae</taxon>
        <taxon>Plakobranchus</taxon>
    </lineage>
</organism>
<evidence type="ECO:0000256" key="2">
    <source>
        <dbReference type="SAM" id="MobiDB-lite"/>
    </source>
</evidence>
<feature type="region of interest" description="Disordered" evidence="2">
    <location>
        <begin position="1"/>
        <end position="29"/>
    </location>
</feature>
<feature type="compositionally biased region" description="Basic and acidic residues" evidence="2">
    <location>
        <begin position="356"/>
        <end position="371"/>
    </location>
</feature>
<proteinExistence type="predicted"/>
<feature type="region of interest" description="Disordered" evidence="2">
    <location>
        <begin position="695"/>
        <end position="731"/>
    </location>
</feature>
<feature type="region of interest" description="Disordered" evidence="2">
    <location>
        <begin position="58"/>
        <end position="248"/>
    </location>
</feature>
<feature type="compositionally biased region" description="Basic and acidic residues" evidence="2">
    <location>
        <begin position="289"/>
        <end position="305"/>
    </location>
</feature>
<keyword evidence="4" id="KW-1185">Reference proteome</keyword>
<feature type="region of interest" description="Disordered" evidence="2">
    <location>
        <begin position="261"/>
        <end position="375"/>
    </location>
</feature>
<feature type="compositionally biased region" description="Basic and acidic residues" evidence="2">
    <location>
        <begin position="224"/>
        <end position="238"/>
    </location>
</feature>
<name>A0AAV4D3Y3_9GAST</name>
<feature type="coiled-coil region" evidence="1">
    <location>
        <begin position="615"/>
        <end position="667"/>
    </location>
</feature>